<sequence>MENIPNKNIKVSSPLPFEMLSDLIKAANITNIIINNYNIKKTTVELKWKELATKFATSSLIIYAFGGKNLRKMFRRFKVMFIKMCLDLFPHVKNINIPSLIVQTAIHNYLSLKFSDQIGLYRKNNPWIKNFHLIFVPSRSNLNGTIRNSKIYAIRNRLNMANI</sequence>
<dbReference type="Proteomes" id="UP000095281">
    <property type="component" value="Unplaced"/>
</dbReference>
<evidence type="ECO:0000313" key="1">
    <source>
        <dbReference type="Proteomes" id="UP000095281"/>
    </source>
</evidence>
<reference evidence="2" key="1">
    <citation type="submission" date="2016-11" db="UniProtKB">
        <authorList>
            <consortium name="WormBaseParasite"/>
        </authorList>
    </citation>
    <scope>IDENTIFICATION</scope>
</reference>
<organism evidence="1 2">
    <name type="scientific">Meloidogyne hapla</name>
    <name type="common">Root-knot nematode worm</name>
    <dbReference type="NCBI Taxonomy" id="6305"/>
    <lineage>
        <taxon>Eukaryota</taxon>
        <taxon>Metazoa</taxon>
        <taxon>Ecdysozoa</taxon>
        <taxon>Nematoda</taxon>
        <taxon>Chromadorea</taxon>
        <taxon>Rhabditida</taxon>
        <taxon>Tylenchina</taxon>
        <taxon>Tylenchomorpha</taxon>
        <taxon>Tylenchoidea</taxon>
        <taxon>Meloidogynidae</taxon>
        <taxon>Meloidogyninae</taxon>
        <taxon>Meloidogyne</taxon>
    </lineage>
</organism>
<dbReference type="AlphaFoldDB" id="A0A1I8AZ66"/>
<accession>A0A1I8AZ66</accession>
<protein>
    <submittedName>
        <fullName evidence="2">Uncharacterized protein</fullName>
    </submittedName>
</protein>
<dbReference type="WBParaSite" id="MhA1_Contig1070.frz3.gene2">
    <property type="protein sequence ID" value="MhA1_Contig1070.frz3.gene2"/>
    <property type="gene ID" value="MhA1_Contig1070.frz3.gene2"/>
</dbReference>
<evidence type="ECO:0000313" key="2">
    <source>
        <dbReference type="WBParaSite" id="MhA1_Contig1070.frz3.gene2"/>
    </source>
</evidence>
<keyword evidence="1" id="KW-1185">Reference proteome</keyword>
<name>A0A1I8AZ66_MELHA</name>
<proteinExistence type="predicted"/>